<sequence length="348" mass="40398">MTVVDSKPLCFYHPTKVIFLDDNRAFLDALELEFGNHILTLTNPDAAISLIDSNKEEDFPQSIYRVLNDVNADTTTNRVIDLEIKNLLTLIYDKSRFERIPLLVVDYAMPNINGIQFCEKIKQRKIAKVMLTAEADKDTVISAFNNRLIDKFILKRNENLYPEITLTINDLTYQYFSILSGKLIDSNSSHINTLFSNKLYQELFKLVKIQAQAIEYYLVDNLGSFLFLDKDANPTWLIIKDLNAFTDHLDLLAGYDLPDHVLKSVAKKEKMLFMLSEEDYKKPVEKWIENLFDAKKLDDNFYYGIIKNYLADSIEWGRVVSYSAYMTDKNNIDESTYQIEFESNFLAL</sequence>
<evidence type="ECO:0000313" key="5">
    <source>
        <dbReference type="Proteomes" id="UP000054698"/>
    </source>
</evidence>
<dbReference type="PATRIC" id="fig|453.4.peg.1412"/>
<dbReference type="RefSeq" id="WP_058445082.1">
    <property type="nucleotide sequence ID" value="NZ_CAAAHT010000106.1"/>
</dbReference>
<dbReference type="Proteomes" id="UP000251942">
    <property type="component" value="Unassembled WGS sequence"/>
</dbReference>
<dbReference type="Pfam" id="PF00072">
    <property type="entry name" value="Response_reg"/>
    <property type="match status" value="1"/>
</dbReference>
<evidence type="ECO:0000313" key="6">
    <source>
        <dbReference type="Proteomes" id="UP000251942"/>
    </source>
</evidence>
<dbReference type="Proteomes" id="UP000054698">
    <property type="component" value="Unassembled WGS sequence"/>
</dbReference>
<feature type="modified residue" description="4-aspartylphosphate" evidence="1">
    <location>
        <position position="106"/>
    </location>
</feature>
<organism evidence="3 5">
    <name type="scientific">Legionella feeleii</name>
    <dbReference type="NCBI Taxonomy" id="453"/>
    <lineage>
        <taxon>Bacteria</taxon>
        <taxon>Pseudomonadati</taxon>
        <taxon>Pseudomonadota</taxon>
        <taxon>Gammaproteobacteria</taxon>
        <taxon>Legionellales</taxon>
        <taxon>Legionellaceae</taxon>
        <taxon>Legionella</taxon>
    </lineage>
</organism>
<reference evidence="4 6" key="2">
    <citation type="submission" date="2018-06" db="EMBL/GenBank/DDBJ databases">
        <authorList>
            <consortium name="Pathogen Informatics"/>
            <person name="Doyle S."/>
        </authorList>
    </citation>
    <scope>NUCLEOTIDE SEQUENCE [LARGE SCALE GENOMIC DNA]</scope>
    <source>
        <strain evidence="4 6">NCTC12022</strain>
    </source>
</reference>
<dbReference type="InterPro" id="IPR011006">
    <property type="entry name" value="CheY-like_superfamily"/>
</dbReference>
<dbReference type="InterPro" id="IPR001789">
    <property type="entry name" value="Sig_transdc_resp-reg_receiver"/>
</dbReference>
<dbReference type="Gene3D" id="3.40.50.2300">
    <property type="match status" value="1"/>
</dbReference>
<dbReference type="STRING" id="453.Lfee_1300"/>
<dbReference type="GO" id="GO:0000160">
    <property type="term" value="P:phosphorelay signal transduction system"/>
    <property type="evidence" value="ECO:0007669"/>
    <property type="project" value="InterPro"/>
</dbReference>
<proteinExistence type="predicted"/>
<feature type="domain" description="Response regulatory" evidence="2">
    <location>
        <begin position="16"/>
        <end position="170"/>
    </location>
</feature>
<evidence type="ECO:0000256" key="1">
    <source>
        <dbReference type="PROSITE-ProRule" id="PRU00169"/>
    </source>
</evidence>
<reference evidence="3 5" key="1">
    <citation type="submission" date="2015-11" db="EMBL/GenBank/DDBJ databases">
        <title>Genomic analysis of 38 Legionella species identifies large and diverse effector repertoires.</title>
        <authorList>
            <person name="Burstein D."/>
            <person name="Amaro F."/>
            <person name="Zusman T."/>
            <person name="Lifshitz Z."/>
            <person name="Cohen O."/>
            <person name="Gilbert J.A."/>
            <person name="Pupko T."/>
            <person name="Shuman H.A."/>
            <person name="Segal G."/>
        </authorList>
    </citation>
    <scope>NUCLEOTIDE SEQUENCE [LARGE SCALE GENOMIC DNA]</scope>
    <source>
        <strain evidence="3 5">WO-44C</strain>
    </source>
</reference>
<dbReference type="SUPFAM" id="SSF52172">
    <property type="entry name" value="CheY-like"/>
    <property type="match status" value="1"/>
</dbReference>
<protein>
    <submittedName>
        <fullName evidence="4">Response regulator receiver CheY-like</fullName>
    </submittedName>
    <submittedName>
        <fullName evidence="3">Two component response regulator</fullName>
    </submittedName>
</protein>
<gene>
    <name evidence="3" type="ORF">Lfee_1300</name>
    <name evidence="4" type="ORF">NCTC12022_02740</name>
</gene>
<dbReference type="PROSITE" id="PS50110">
    <property type="entry name" value="RESPONSE_REGULATORY"/>
    <property type="match status" value="1"/>
</dbReference>
<dbReference type="AlphaFoldDB" id="A0A0W0TW18"/>
<name>A0A0W0TW18_9GAMM</name>
<keyword evidence="5" id="KW-1185">Reference proteome</keyword>
<keyword evidence="1" id="KW-0597">Phosphoprotein</keyword>
<evidence type="ECO:0000313" key="3">
    <source>
        <dbReference type="EMBL" id="KTC99890.1"/>
    </source>
</evidence>
<evidence type="ECO:0000259" key="2">
    <source>
        <dbReference type="PROSITE" id="PS50110"/>
    </source>
</evidence>
<dbReference type="EMBL" id="UASS01000032">
    <property type="protein sequence ID" value="SPX61983.1"/>
    <property type="molecule type" value="Genomic_DNA"/>
</dbReference>
<dbReference type="EMBL" id="LNYB01000048">
    <property type="protein sequence ID" value="KTC99890.1"/>
    <property type="molecule type" value="Genomic_DNA"/>
</dbReference>
<evidence type="ECO:0000313" key="4">
    <source>
        <dbReference type="EMBL" id="SPX61983.1"/>
    </source>
</evidence>
<accession>A0A0W0TW18</accession>
<dbReference type="OrthoDB" id="5697380at2"/>